<dbReference type="PANTHER" id="PTHR43364">
    <property type="entry name" value="NADH-SPECIFIC METHYLGLYOXAL REDUCTASE-RELATED"/>
    <property type="match status" value="1"/>
</dbReference>
<dbReference type="KEGG" id="mcad:Pan265_04100"/>
<dbReference type="FunFam" id="3.20.20.100:FF:000004">
    <property type="entry name" value="Oxidoreductase, aldo/keto reductase"/>
    <property type="match status" value="1"/>
</dbReference>
<dbReference type="CDD" id="cd19087">
    <property type="entry name" value="AKR_AKR12A1_B1_C1"/>
    <property type="match status" value="1"/>
</dbReference>
<keyword evidence="6" id="KW-1185">Reference proteome</keyword>
<dbReference type="Pfam" id="PF00248">
    <property type="entry name" value="Aldo_ket_red"/>
    <property type="match status" value="1"/>
</dbReference>
<keyword evidence="2" id="KW-0521">NADP</keyword>
<dbReference type="PANTHER" id="PTHR43364:SF4">
    <property type="entry name" value="NAD(P)-LINKED OXIDOREDUCTASE SUPERFAMILY PROTEIN"/>
    <property type="match status" value="1"/>
</dbReference>
<protein>
    <submittedName>
        <fullName evidence="5">L-glyceraldehyde 3-phosphate reductase</fullName>
        <ecNumber evidence="5">1.1.1.-</ecNumber>
    </submittedName>
</protein>
<dbReference type="EMBL" id="CP036280">
    <property type="protein sequence ID" value="QDU70582.1"/>
    <property type="molecule type" value="Genomic_DNA"/>
</dbReference>
<dbReference type="GO" id="GO:0005829">
    <property type="term" value="C:cytosol"/>
    <property type="evidence" value="ECO:0007669"/>
    <property type="project" value="UniProtKB-ARBA"/>
</dbReference>
<evidence type="ECO:0000313" key="5">
    <source>
        <dbReference type="EMBL" id="QDU70582.1"/>
    </source>
</evidence>
<reference evidence="5 6" key="1">
    <citation type="submission" date="2019-02" db="EMBL/GenBank/DDBJ databases">
        <title>Deep-cultivation of Planctomycetes and their phenomic and genomic characterization uncovers novel biology.</title>
        <authorList>
            <person name="Wiegand S."/>
            <person name="Jogler M."/>
            <person name="Boedeker C."/>
            <person name="Pinto D."/>
            <person name="Vollmers J."/>
            <person name="Rivas-Marin E."/>
            <person name="Kohn T."/>
            <person name="Peeters S.H."/>
            <person name="Heuer A."/>
            <person name="Rast P."/>
            <person name="Oberbeckmann S."/>
            <person name="Bunk B."/>
            <person name="Jeske O."/>
            <person name="Meyerdierks A."/>
            <person name="Storesund J.E."/>
            <person name="Kallscheuer N."/>
            <person name="Luecker S."/>
            <person name="Lage O.M."/>
            <person name="Pohl T."/>
            <person name="Merkel B.J."/>
            <person name="Hornburger P."/>
            <person name="Mueller R.-W."/>
            <person name="Bruemmer F."/>
            <person name="Labrenz M."/>
            <person name="Spormann A.M."/>
            <person name="Op den Camp H."/>
            <person name="Overmann J."/>
            <person name="Amann R."/>
            <person name="Jetten M.S.M."/>
            <person name="Mascher T."/>
            <person name="Medema M.H."/>
            <person name="Devos D.P."/>
            <person name="Kaster A.-K."/>
            <person name="Ovreas L."/>
            <person name="Rohde M."/>
            <person name="Galperin M.Y."/>
            <person name="Jogler C."/>
        </authorList>
    </citation>
    <scope>NUCLEOTIDE SEQUENCE [LARGE SCALE GENOMIC DNA]</scope>
    <source>
        <strain evidence="5 6">Pan265</strain>
    </source>
</reference>
<dbReference type="InterPro" id="IPR023210">
    <property type="entry name" value="NADP_OxRdtase_dom"/>
</dbReference>
<dbReference type="EC" id="1.1.1.-" evidence="5"/>
<keyword evidence="3 5" id="KW-0560">Oxidoreductase</keyword>
<dbReference type="AlphaFoldDB" id="A0A518BUB9"/>
<comment type="similarity">
    <text evidence="1">Belongs to the shaker potassium channel beta subunit family.</text>
</comment>
<sequence length="348" mass="38685">MEYRYLGRTGIRVSPLTLGCMMFGHRTEPEASYAIIDRAIEAGINFLDTANVYSTGRSEVVVGEALKRNGHRDFVVLASKCHGNMHKTDAPEGFSATSLQARLNPNGWGNSRRQIMEQCEASLRRLQTDYLDLYQIHRPHPECAIDETLRALDDLVRSGKVRYIGCSTFAAYQLVESLWASERHGLNRFVTEQPPYHILDRRIENELLPACETYGLGVIPWSPLAGGFLTGKYRRGEVPGDSRFGRGHPRDGILEVDAAYDVVEGVQKLADARGCTLSQFALAWCRDRPGVTSPIIGPRTMEQLEDNLAAMSVSLTDDDLAGVDALVPPGEHVVPFYRAGWHAAAHRF</sequence>
<dbReference type="InterPro" id="IPR005399">
    <property type="entry name" value="K_chnl_volt-dep_bsu_KCNAB-rel"/>
</dbReference>
<dbReference type="GO" id="GO:0016491">
    <property type="term" value="F:oxidoreductase activity"/>
    <property type="evidence" value="ECO:0007669"/>
    <property type="project" value="UniProtKB-KW"/>
</dbReference>
<evidence type="ECO:0000313" key="6">
    <source>
        <dbReference type="Proteomes" id="UP000320386"/>
    </source>
</evidence>
<dbReference type="RefSeq" id="WP_145444743.1">
    <property type="nucleotide sequence ID" value="NZ_CP036280.1"/>
</dbReference>
<dbReference type="OrthoDB" id="9773828at2"/>
<dbReference type="Gene3D" id="3.20.20.100">
    <property type="entry name" value="NADP-dependent oxidoreductase domain"/>
    <property type="match status" value="1"/>
</dbReference>
<name>A0A518BUB9_9BACT</name>
<evidence type="ECO:0000256" key="2">
    <source>
        <dbReference type="ARBA" id="ARBA00022857"/>
    </source>
</evidence>
<dbReference type="InterPro" id="IPR036812">
    <property type="entry name" value="NAD(P)_OxRdtase_dom_sf"/>
</dbReference>
<dbReference type="SUPFAM" id="SSF51430">
    <property type="entry name" value="NAD(P)-linked oxidoreductase"/>
    <property type="match status" value="1"/>
</dbReference>
<proteinExistence type="inferred from homology"/>
<evidence type="ECO:0000256" key="3">
    <source>
        <dbReference type="ARBA" id="ARBA00023002"/>
    </source>
</evidence>
<feature type="domain" description="NADP-dependent oxidoreductase" evidence="4">
    <location>
        <begin position="15"/>
        <end position="326"/>
    </location>
</feature>
<accession>A0A518BUB9</accession>
<dbReference type="InterPro" id="IPR050523">
    <property type="entry name" value="AKR_Detox_Biosynth"/>
</dbReference>
<evidence type="ECO:0000256" key="1">
    <source>
        <dbReference type="ARBA" id="ARBA00006515"/>
    </source>
</evidence>
<organism evidence="5 6">
    <name type="scientific">Mucisphaera calidilacus</name>
    <dbReference type="NCBI Taxonomy" id="2527982"/>
    <lineage>
        <taxon>Bacteria</taxon>
        <taxon>Pseudomonadati</taxon>
        <taxon>Planctomycetota</taxon>
        <taxon>Phycisphaerae</taxon>
        <taxon>Phycisphaerales</taxon>
        <taxon>Phycisphaeraceae</taxon>
        <taxon>Mucisphaera</taxon>
    </lineage>
</organism>
<dbReference type="Proteomes" id="UP000320386">
    <property type="component" value="Chromosome"/>
</dbReference>
<dbReference type="PRINTS" id="PR01577">
    <property type="entry name" value="KCNABCHANNEL"/>
</dbReference>
<gene>
    <name evidence="5" type="primary">gpr_1</name>
    <name evidence="5" type="ORF">Pan265_04100</name>
</gene>
<evidence type="ECO:0000259" key="4">
    <source>
        <dbReference type="Pfam" id="PF00248"/>
    </source>
</evidence>